<feature type="compositionally biased region" description="Basic and acidic residues" evidence="2">
    <location>
        <begin position="21"/>
        <end position="31"/>
    </location>
</feature>
<feature type="compositionally biased region" description="Basic and acidic residues" evidence="2">
    <location>
        <begin position="1"/>
        <end position="13"/>
    </location>
</feature>
<evidence type="ECO:0000256" key="2">
    <source>
        <dbReference type="SAM" id="MobiDB-lite"/>
    </source>
</evidence>
<evidence type="ECO:0000313" key="4">
    <source>
        <dbReference type="Proteomes" id="UP001595805"/>
    </source>
</evidence>
<feature type="compositionally biased region" description="Acidic residues" evidence="2">
    <location>
        <begin position="34"/>
        <end position="44"/>
    </location>
</feature>
<gene>
    <name evidence="3" type="ORF">ACFOSV_13645</name>
</gene>
<sequence length="756" mass="86786">MSEKSNELPEEGKVTQNSPNEDAKGKKKESTNESVEETVEEASEEIQASTVAEEQSSDSGEVEAKEEESNVSETSEATIEKAEEQDQSSSEPASEEKIDSFAEVSEESPADESPEIIEESTPVETTASTDEKVEESTAEVKPEAVAAVKEEKEESESAELVTENKEEDSEEDSEDEDDSTDEDDSEDDGVDLTSLDKTELLVLLKEKVALPTASKIDRLINEIRKAYQALAQEEKDLALAKFKEEGGLEDDFDFQPSDEDKMFDVFYFEHRRKVNTARKEAEKQKEKNLELKNEILDKLRELVDGEETTLSINAIKAIQEEWKAIGPVPNSQNRSLWANYNALMDRFYDNRSIYFELKELDRKKNLASKVGLCEKAEALKDEPDLNTAIKALNELHEEYKHFGPVPREDQEALWQRFKAASDAVYDRRKEYYDGQKEVFLKNQEEKEKLIESLKTFTEFSADRIKDWNAKTKEILEIQKTWEKIGPVPRESGKEINKAFWAGFKQFFQNKNQFFKNLDEVRAENQKHAEQLIAKAEEVMDSTDWQKTANVMIGLQKEWKTLGPTPEKTRDALYKKFKTACDTFFDNRRNANKASNSEYEANLAQKKEVCAEILKLAEAGDLQEEALTELVNKFNEIGFVPRKNMKEIQAEFKNAVDVYLEKLDTGGFDRENFLFKLNLNRIQSDPNANRTINKKEHGIRKQITELENSITLWKTNLEFFAASKTADKLRDQFDVKIQKAEDEIEKLKQKLSILREF</sequence>
<keyword evidence="4" id="KW-1185">Reference proteome</keyword>
<keyword evidence="1" id="KW-0175">Coiled coil</keyword>
<comment type="caution">
    <text evidence="3">The sequence shown here is derived from an EMBL/GenBank/DDBJ whole genome shotgun (WGS) entry which is preliminary data.</text>
</comment>
<accession>A0ABV8ATB5</accession>
<dbReference type="Proteomes" id="UP001595805">
    <property type="component" value="Unassembled WGS sequence"/>
</dbReference>
<dbReference type="RefSeq" id="WP_377906573.1">
    <property type="nucleotide sequence ID" value="NZ_JBHRZS010000007.1"/>
</dbReference>
<organism evidence="3 4">
    <name type="scientific">Algoriphagus namhaensis</name>
    <dbReference type="NCBI Taxonomy" id="915353"/>
    <lineage>
        <taxon>Bacteria</taxon>
        <taxon>Pseudomonadati</taxon>
        <taxon>Bacteroidota</taxon>
        <taxon>Cytophagia</taxon>
        <taxon>Cytophagales</taxon>
        <taxon>Cyclobacteriaceae</taxon>
        <taxon>Algoriphagus</taxon>
    </lineage>
</organism>
<feature type="region of interest" description="Disordered" evidence="2">
    <location>
        <begin position="1"/>
        <end position="195"/>
    </location>
</feature>
<dbReference type="InterPro" id="IPR007139">
    <property type="entry name" value="DUF349"/>
</dbReference>
<feature type="compositionally biased region" description="Acidic residues" evidence="2">
    <location>
        <begin position="165"/>
        <end position="190"/>
    </location>
</feature>
<protein>
    <submittedName>
        <fullName evidence="3">DUF349 domain-containing protein</fullName>
    </submittedName>
</protein>
<proteinExistence type="predicted"/>
<feature type="coiled-coil region" evidence="1">
    <location>
        <begin position="267"/>
        <end position="302"/>
    </location>
</feature>
<reference evidence="4" key="1">
    <citation type="journal article" date="2019" name="Int. J. Syst. Evol. Microbiol.">
        <title>The Global Catalogue of Microorganisms (GCM) 10K type strain sequencing project: providing services to taxonomists for standard genome sequencing and annotation.</title>
        <authorList>
            <consortium name="The Broad Institute Genomics Platform"/>
            <consortium name="The Broad Institute Genome Sequencing Center for Infectious Disease"/>
            <person name="Wu L."/>
            <person name="Ma J."/>
        </authorList>
    </citation>
    <scope>NUCLEOTIDE SEQUENCE [LARGE SCALE GENOMIC DNA]</scope>
    <source>
        <strain evidence="4">CCUG 60523</strain>
    </source>
</reference>
<name>A0ABV8ATB5_9BACT</name>
<feature type="compositionally biased region" description="Acidic residues" evidence="2">
    <location>
        <begin position="60"/>
        <end position="70"/>
    </location>
</feature>
<evidence type="ECO:0000256" key="1">
    <source>
        <dbReference type="SAM" id="Coils"/>
    </source>
</evidence>
<dbReference type="Pfam" id="PF03993">
    <property type="entry name" value="DUF349"/>
    <property type="match status" value="5"/>
</dbReference>
<feature type="compositionally biased region" description="Basic and acidic residues" evidence="2">
    <location>
        <begin position="129"/>
        <end position="152"/>
    </location>
</feature>
<dbReference type="EMBL" id="JBHRZS010000007">
    <property type="protein sequence ID" value="MFC3881231.1"/>
    <property type="molecule type" value="Genomic_DNA"/>
</dbReference>
<feature type="coiled-coil region" evidence="1">
    <location>
        <begin position="729"/>
        <end position="756"/>
    </location>
</feature>
<evidence type="ECO:0000313" key="3">
    <source>
        <dbReference type="EMBL" id="MFC3881231.1"/>
    </source>
</evidence>
<feature type="compositionally biased region" description="Polar residues" evidence="2">
    <location>
        <begin position="46"/>
        <end position="59"/>
    </location>
</feature>
<feature type="compositionally biased region" description="Acidic residues" evidence="2">
    <location>
        <begin position="104"/>
        <end position="118"/>
    </location>
</feature>